<organism evidence="1 2">
    <name type="scientific">Cyberlindnera jadinii (strain ATCC 18201 / CBS 1600 / BCRC 20928 / JCM 3617 / NBRC 0987 / NRRL Y-1542)</name>
    <name type="common">Torula yeast</name>
    <name type="synonym">Candida utilis</name>
    <dbReference type="NCBI Taxonomy" id="983966"/>
    <lineage>
        <taxon>Eukaryota</taxon>
        <taxon>Fungi</taxon>
        <taxon>Dikarya</taxon>
        <taxon>Ascomycota</taxon>
        <taxon>Saccharomycotina</taxon>
        <taxon>Saccharomycetes</taxon>
        <taxon>Phaffomycetales</taxon>
        <taxon>Phaffomycetaceae</taxon>
        <taxon>Cyberlindnera</taxon>
    </lineage>
</organism>
<dbReference type="RefSeq" id="XP_020071129.1">
    <property type="nucleotide sequence ID" value="XM_020217362.1"/>
</dbReference>
<dbReference type="AlphaFoldDB" id="A0A1E4S3Q5"/>
<dbReference type="OrthoDB" id="3980402at2759"/>
<gene>
    <name evidence="1" type="ORF">CYBJADRAFT_189906</name>
</gene>
<reference evidence="1 2" key="1">
    <citation type="journal article" date="2016" name="Proc. Natl. Acad. Sci. U.S.A.">
        <title>Comparative genomics of biotechnologically important yeasts.</title>
        <authorList>
            <person name="Riley R."/>
            <person name="Haridas S."/>
            <person name="Wolfe K.H."/>
            <person name="Lopes M.R."/>
            <person name="Hittinger C.T."/>
            <person name="Goeker M."/>
            <person name="Salamov A.A."/>
            <person name="Wisecaver J.H."/>
            <person name="Long T.M."/>
            <person name="Calvey C.H."/>
            <person name="Aerts A.L."/>
            <person name="Barry K.W."/>
            <person name="Choi C."/>
            <person name="Clum A."/>
            <person name="Coughlan A.Y."/>
            <person name="Deshpande S."/>
            <person name="Douglass A.P."/>
            <person name="Hanson S.J."/>
            <person name="Klenk H.-P."/>
            <person name="LaButti K.M."/>
            <person name="Lapidus A."/>
            <person name="Lindquist E.A."/>
            <person name="Lipzen A.M."/>
            <person name="Meier-Kolthoff J.P."/>
            <person name="Ohm R.A."/>
            <person name="Otillar R.P."/>
            <person name="Pangilinan J.L."/>
            <person name="Peng Y."/>
            <person name="Rokas A."/>
            <person name="Rosa C.A."/>
            <person name="Scheuner C."/>
            <person name="Sibirny A.A."/>
            <person name="Slot J.C."/>
            <person name="Stielow J.B."/>
            <person name="Sun H."/>
            <person name="Kurtzman C.P."/>
            <person name="Blackwell M."/>
            <person name="Grigoriev I.V."/>
            <person name="Jeffries T.W."/>
        </authorList>
    </citation>
    <scope>NUCLEOTIDE SEQUENCE [LARGE SCALE GENOMIC DNA]</scope>
    <source>
        <strain evidence="2">ATCC 18201 / CBS 1600 / BCRC 20928 / JCM 3617 / NBRC 0987 / NRRL Y-1542</strain>
    </source>
</reference>
<accession>A0A1E4S3Q5</accession>
<keyword evidence="2" id="KW-1185">Reference proteome</keyword>
<dbReference type="GeneID" id="30991758"/>
<name>A0A1E4S3Q5_CYBJN</name>
<evidence type="ECO:0000313" key="2">
    <source>
        <dbReference type="Proteomes" id="UP000094389"/>
    </source>
</evidence>
<dbReference type="OMA" id="WCAWNVI"/>
<protein>
    <submittedName>
        <fullName evidence="1">Uncharacterized protein</fullName>
    </submittedName>
</protein>
<dbReference type="EMBL" id="KV453929">
    <property type="protein sequence ID" value="ODV74090.1"/>
    <property type="molecule type" value="Genomic_DNA"/>
</dbReference>
<evidence type="ECO:0000313" key="1">
    <source>
        <dbReference type="EMBL" id="ODV74090.1"/>
    </source>
</evidence>
<proteinExistence type="predicted"/>
<sequence>MSKPRVNHLLVSSVLTGISDPRTYDRLSGFITSNKDLVLQLVSYTCVFLCELIKIYPKLKKLVNNYLYRLNLVKTRVETPQELTQSQQVAAKRLNSIYGYIVDIRIADNIFGLIPYIAELLRDYSSVKKLRSIDSWEKLDKFSTFFFFGNYTWLENLAFLLSHDFLPSDFDFFLLPAQKRDKSLTPSDWYYVYSCQLWCAWNVIEFLKQAKNHTYNFNLMCDVVLSYHWALPTGFLSRPTFAVIGFLNAVVKFKKRLH</sequence>
<dbReference type="Proteomes" id="UP000094389">
    <property type="component" value="Unassembled WGS sequence"/>
</dbReference>